<evidence type="ECO:0000313" key="4">
    <source>
        <dbReference type="Proteomes" id="UP000509513"/>
    </source>
</evidence>
<reference evidence="2 3" key="1">
    <citation type="submission" date="2019-05" db="EMBL/GenBank/DDBJ databases">
        <title>Arcobacter cibarius and Arcobacter thereius providing challenges in identification an antibiotic susceptibility and Quinolone resistance.</title>
        <authorList>
            <person name="Busch A."/>
            <person name="Hanel I."/>
            <person name="Hotzel H."/>
            <person name="Tomaso H."/>
        </authorList>
    </citation>
    <scope>NUCLEOTIDE SEQUENCE [LARGE SCALE GENOMIC DNA]</scope>
    <source>
        <strain evidence="2 3">16CS0831-2</strain>
    </source>
</reference>
<protein>
    <submittedName>
        <fullName evidence="2">Uracil-DNA glycosylase</fullName>
    </submittedName>
</protein>
<dbReference type="EMBL" id="CP054051">
    <property type="protein sequence ID" value="QKJ27174.1"/>
    <property type="molecule type" value="Genomic_DNA"/>
</dbReference>
<dbReference type="STRING" id="1442598.GCA_000522465_00827"/>
<gene>
    <name evidence="1" type="ORF">ACBT_1265</name>
    <name evidence="2" type="ORF">FE247_01590</name>
</gene>
<proteinExistence type="predicted"/>
<dbReference type="OrthoDB" id="9807346at2"/>
<accession>A0A5J6RFP7</accession>
<organism evidence="1 4">
    <name type="scientific">Aliarcobacter cibarius</name>
    <dbReference type="NCBI Taxonomy" id="255507"/>
    <lineage>
        <taxon>Bacteria</taxon>
        <taxon>Pseudomonadati</taxon>
        <taxon>Campylobacterota</taxon>
        <taxon>Epsilonproteobacteria</taxon>
        <taxon>Campylobacterales</taxon>
        <taxon>Arcobacteraceae</taxon>
        <taxon>Aliarcobacter</taxon>
    </lineage>
</organism>
<evidence type="ECO:0000313" key="3">
    <source>
        <dbReference type="Proteomes" id="UP000305417"/>
    </source>
</evidence>
<dbReference type="EMBL" id="VBUC01000002">
    <property type="protein sequence ID" value="TLT01604.1"/>
    <property type="molecule type" value="Genomic_DNA"/>
</dbReference>
<dbReference type="RefSeq" id="WP_024774964.1">
    <property type="nucleotide sequence ID" value="NZ_CP043857.1"/>
</dbReference>
<reference evidence="1 4" key="2">
    <citation type="submission" date="2020-05" db="EMBL/GenBank/DDBJ databases">
        <title>Complete genome sequencing of Campylobacter and Arcobacter type strains.</title>
        <authorList>
            <person name="Miller W.G."/>
            <person name="Yee E."/>
        </authorList>
    </citation>
    <scope>NUCLEOTIDE SEQUENCE [LARGE SCALE GENOMIC DNA]</scope>
    <source>
        <strain evidence="1 4">LMG 21996</strain>
    </source>
</reference>
<dbReference type="Proteomes" id="UP000305417">
    <property type="component" value="Unassembled WGS sequence"/>
</dbReference>
<name>A0A5J6RFP7_9BACT</name>
<dbReference type="Proteomes" id="UP000509513">
    <property type="component" value="Chromosome"/>
</dbReference>
<evidence type="ECO:0000313" key="2">
    <source>
        <dbReference type="EMBL" id="TLT01604.1"/>
    </source>
</evidence>
<keyword evidence="3" id="KW-1185">Reference proteome</keyword>
<evidence type="ECO:0000313" key="1">
    <source>
        <dbReference type="EMBL" id="QKJ27174.1"/>
    </source>
</evidence>
<dbReference type="KEGG" id="acib:ACBT_1265"/>
<dbReference type="AlphaFoldDB" id="A0A5J6RFP7"/>
<sequence>MQKKIICQKCIHYYVTWEIGRGHGCKAYGFKSAQLPSVIVKKSSQEDCKFYTPKFSKE</sequence>